<sequence>MSTDTDDIITIRISESVLTCQICMETFVSPRILPCQHNICKGCLLTYSWGKCVQSKSVCVEKFPCPSCRQNCRIGKIGEDMTEEKFLKRFPENRLLNELIEYRTSLKIENEEDTSKTRCSEESEFQQRRIMLYYKVLEIIMGLCVFYPRWNPEMCMFEHVRFSRESINLLLMGILNLCEKISCTVDETKENVEDLSQLVQNTFKAEKCVQGLMQKIIYIRLVARQTLFMNIDPETETSSKTTQTETFEPKAWLERLKFDRARMALVFEYVKTCVKTAINRML</sequence>
<evidence type="ECO:0000313" key="7">
    <source>
        <dbReference type="Proteomes" id="UP000828390"/>
    </source>
</evidence>
<evidence type="ECO:0000259" key="5">
    <source>
        <dbReference type="PROSITE" id="PS50089"/>
    </source>
</evidence>
<name>A0A9D4MCL8_DREPO</name>
<keyword evidence="3" id="KW-0862">Zinc</keyword>
<comment type="caution">
    <text evidence="6">The sequence shown here is derived from an EMBL/GenBank/DDBJ whole genome shotgun (WGS) entry which is preliminary data.</text>
</comment>
<keyword evidence="2 4" id="KW-0863">Zinc-finger</keyword>
<feature type="domain" description="RING-type" evidence="5">
    <location>
        <begin position="20"/>
        <end position="69"/>
    </location>
</feature>
<accession>A0A9D4MCL8</accession>
<keyword evidence="7" id="KW-1185">Reference proteome</keyword>
<dbReference type="PROSITE" id="PS50089">
    <property type="entry name" value="ZF_RING_2"/>
    <property type="match status" value="1"/>
</dbReference>
<proteinExistence type="predicted"/>
<dbReference type="EMBL" id="JAIWYP010000002">
    <property type="protein sequence ID" value="KAH3873745.1"/>
    <property type="molecule type" value="Genomic_DNA"/>
</dbReference>
<reference evidence="6" key="1">
    <citation type="journal article" date="2019" name="bioRxiv">
        <title>The Genome of the Zebra Mussel, Dreissena polymorpha: A Resource for Invasive Species Research.</title>
        <authorList>
            <person name="McCartney M.A."/>
            <person name="Auch B."/>
            <person name="Kono T."/>
            <person name="Mallez S."/>
            <person name="Zhang Y."/>
            <person name="Obille A."/>
            <person name="Becker A."/>
            <person name="Abrahante J.E."/>
            <person name="Garbe J."/>
            <person name="Badalamenti J.P."/>
            <person name="Herman A."/>
            <person name="Mangelson H."/>
            <person name="Liachko I."/>
            <person name="Sullivan S."/>
            <person name="Sone E.D."/>
            <person name="Koren S."/>
            <person name="Silverstein K.A.T."/>
            <person name="Beckman K.B."/>
            <person name="Gohl D.M."/>
        </authorList>
    </citation>
    <scope>NUCLEOTIDE SEQUENCE</scope>
    <source>
        <strain evidence="6">Duluth1</strain>
        <tissue evidence="6">Whole animal</tissue>
    </source>
</reference>
<evidence type="ECO:0000256" key="3">
    <source>
        <dbReference type="ARBA" id="ARBA00022833"/>
    </source>
</evidence>
<dbReference type="SUPFAM" id="SSF57850">
    <property type="entry name" value="RING/U-box"/>
    <property type="match status" value="1"/>
</dbReference>
<evidence type="ECO:0000256" key="4">
    <source>
        <dbReference type="PROSITE-ProRule" id="PRU00175"/>
    </source>
</evidence>
<dbReference type="InterPro" id="IPR013083">
    <property type="entry name" value="Znf_RING/FYVE/PHD"/>
</dbReference>
<dbReference type="SMART" id="SM00184">
    <property type="entry name" value="RING"/>
    <property type="match status" value="1"/>
</dbReference>
<dbReference type="InterPro" id="IPR001841">
    <property type="entry name" value="Znf_RING"/>
</dbReference>
<dbReference type="GO" id="GO:0008270">
    <property type="term" value="F:zinc ion binding"/>
    <property type="evidence" value="ECO:0007669"/>
    <property type="project" value="UniProtKB-KW"/>
</dbReference>
<dbReference type="InterPro" id="IPR017907">
    <property type="entry name" value="Znf_RING_CS"/>
</dbReference>
<dbReference type="InterPro" id="IPR047153">
    <property type="entry name" value="TRIM45/56/19-like"/>
</dbReference>
<gene>
    <name evidence="6" type="ORF">DPMN_036982</name>
</gene>
<evidence type="ECO:0000256" key="1">
    <source>
        <dbReference type="ARBA" id="ARBA00022723"/>
    </source>
</evidence>
<protein>
    <recommendedName>
        <fullName evidence="5">RING-type domain-containing protein</fullName>
    </recommendedName>
</protein>
<dbReference type="PROSITE" id="PS00518">
    <property type="entry name" value="ZF_RING_1"/>
    <property type="match status" value="1"/>
</dbReference>
<reference evidence="6" key="2">
    <citation type="submission" date="2020-11" db="EMBL/GenBank/DDBJ databases">
        <authorList>
            <person name="McCartney M.A."/>
            <person name="Auch B."/>
            <person name="Kono T."/>
            <person name="Mallez S."/>
            <person name="Becker A."/>
            <person name="Gohl D.M."/>
            <person name="Silverstein K.A.T."/>
            <person name="Koren S."/>
            <person name="Bechman K.B."/>
            <person name="Herman A."/>
            <person name="Abrahante J.E."/>
            <person name="Garbe J."/>
        </authorList>
    </citation>
    <scope>NUCLEOTIDE SEQUENCE</scope>
    <source>
        <strain evidence="6">Duluth1</strain>
        <tissue evidence="6">Whole animal</tissue>
    </source>
</reference>
<dbReference type="AlphaFoldDB" id="A0A9D4MCL8"/>
<dbReference type="GO" id="GO:0061630">
    <property type="term" value="F:ubiquitin protein ligase activity"/>
    <property type="evidence" value="ECO:0007669"/>
    <property type="project" value="TreeGrafter"/>
</dbReference>
<dbReference type="Pfam" id="PF13445">
    <property type="entry name" value="zf-RING_UBOX"/>
    <property type="match status" value="1"/>
</dbReference>
<dbReference type="PANTHER" id="PTHR25462">
    <property type="entry name" value="BONUS, ISOFORM C-RELATED"/>
    <property type="match status" value="1"/>
</dbReference>
<dbReference type="InterPro" id="IPR027370">
    <property type="entry name" value="Znf-RING_euk"/>
</dbReference>
<organism evidence="6 7">
    <name type="scientific">Dreissena polymorpha</name>
    <name type="common">Zebra mussel</name>
    <name type="synonym">Mytilus polymorpha</name>
    <dbReference type="NCBI Taxonomy" id="45954"/>
    <lineage>
        <taxon>Eukaryota</taxon>
        <taxon>Metazoa</taxon>
        <taxon>Spiralia</taxon>
        <taxon>Lophotrochozoa</taxon>
        <taxon>Mollusca</taxon>
        <taxon>Bivalvia</taxon>
        <taxon>Autobranchia</taxon>
        <taxon>Heteroconchia</taxon>
        <taxon>Euheterodonta</taxon>
        <taxon>Imparidentia</taxon>
        <taxon>Neoheterodontei</taxon>
        <taxon>Myida</taxon>
        <taxon>Dreissenoidea</taxon>
        <taxon>Dreissenidae</taxon>
        <taxon>Dreissena</taxon>
    </lineage>
</organism>
<dbReference type="PANTHER" id="PTHR25462:SF296">
    <property type="entry name" value="MEIOTIC P26, ISOFORM F"/>
    <property type="match status" value="1"/>
</dbReference>
<evidence type="ECO:0000256" key="2">
    <source>
        <dbReference type="ARBA" id="ARBA00022771"/>
    </source>
</evidence>
<evidence type="ECO:0000313" key="6">
    <source>
        <dbReference type="EMBL" id="KAH3873745.1"/>
    </source>
</evidence>
<keyword evidence="1" id="KW-0479">Metal-binding</keyword>
<dbReference type="Proteomes" id="UP000828390">
    <property type="component" value="Unassembled WGS sequence"/>
</dbReference>
<dbReference type="Gene3D" id="3.30.40.10">
    <property type="entry name" value="Zinc/RING finger domain, C3HC4 (zinc finger)"/>
    <property type="match status" value="1"/>
</dbReference>